<name>A0A818Z1F0_9BILA</name>
<sequence length="29" mass="3422">MNCHYTNNSVPLMIWTQQNSIQSNELNLK</sequence>
<accession>A0A818Z1F0</accession>
<dbReference type="AlphaFoldDB" id="A0A818Z1F0"/>
<evidence type="ECO:0000313" key="2">
    <source>
        <dbReference type="Proteomes" id="UP000663868"/>
    </source>
</evidence>
<gene>
    <name evidence="1" type="ORF">KXQ929_LOCUS14660</name>
</gene>
<comment type="caution">
    <text evidence="1">The sequence shown here is derived from an EMBL/GenBank/DDBJ whole genome shotgun (WGS) entry which is preliminary data.</text>
</comment>
<dbReference type="EMBL" id="CAJOBB010000821">
    <property type="protein sequence ID" value="CAF3758541.1"/>
    <property type="molecule type" value="Genomic_DNA"/>
</dbReference>
<protein>
    <submittedName>
        <fullName evidence="1">Uncharacterized protein</fullName>
    </submittedName>
</protein>
<dbReference type="Proteomes" id="UP000663868">
    <property type="component" value="Unassembled WGS sequence"/>
</dbReference>
<proteinExistence type="predicted"/>
<reference evidence="1" key="1">
    <citation type="submission" date="2021-02" db="EMBL/GenBank/DDBJ databases">
        <authorList>
            <person name="Nowell W R."/>
        </authorList>
    </citation>
    <scope>NUCLEOTIDE SEQUENCE</scope>
</reference>
<organism evidence="1 2">
    <name type="scientific">Adineta steineri</name>
    <dbReference type="NCBI Taxonomy" id="433720"/>
    <lineage>
        <taxon>Eukaryota</taxon>
        <taxon>Metazoa</taxon>
        <taxon>Spiralia</taxon>
        <taxon>Gnathifera</taxon>
        <taxon>Rotifera</taxon>
        <taxon>Eurotatoria</taxon>
        <taxon>Bdelloidea</taxon>
        <taxon>Adinetida</taxon>
        <taxon>Adinetidae</taxon>
        <taxon>Adineta</taxon>
    </lineage>
</organism>
<feature type="non-terminal residue" evidence="1">
    <location>
        <position position="29"/>
    </location>
</feature>
<evidence type="ECO:0000313" key="1">
    <source>
        <dbReference type="EMBL" id="CAF3758541.1"/>
    </source>
</evidence>